<keyword evidence="3" id="KW-1185">Reference proteome</keyword>
<dbReference type="Proteomes" id="UP000264294">
    <property type="component" value="Unassembled WGS sequence"/>
</dbReference>
<feature type="compositionally biased region" description="Basic and acidic residues" evidence="1">
    <location>
        <begin position="1"/>
        <end position="32"/>
    </location>
</feature>
<feature type="region of interest" description="Disordered" evidence="1">
    <location>
        <begin position="1"/>
        <end position="93"/>
    </location>
</feature>
<gene>
    <name evidence="2" type="ORF">D0U04_30970</name>
</gene>
<comment type="caution">
    <text evidence="2">The sequence shown here is derived from an EMBL/GenBank/DDBJ whole genome shotgun (WGS) entry which is preliminary data.</text>
</comment>
<feature type="region of interest" description="Disordered" evidence="1">
    <location>
        <begin position="107"/>
        <end position="126"/>
    </location>
</feature>
<reference evidence="2 3" key="1">
    <citation type="submission" date="2018-08" db="EMBL/GenBank/DDBJ databases">
        <title>Bacillus clarus sp. nov. strain PS00077A.</title>
        <authorList>
            <person name="Mendez Acevedo M."/>
            <person name="Carroll L."/>
            <person name="Mukherjee M."/>
            <person name="Wiedmann M."/>
            <person name="Kovac J."/>
        </authorList>
    </citation>
    <scope>NUCLEOTIDE SEQUENCE [LARGE SCALE GENOMIC DNA]</scope>
    <source>
        <strain evidence="2 3">PS00077A</strain>
    </source>
</reference>
<feature type="non-terminal residue" evidence="2">
    <location>
        <position position="126"/>
    </location>
</feature>
<sequence length="126" mass="13999">KTAGKQRIDQHEAGDRLRCRFADREAGAERQPVEFVEEEELQRHAEPEHRDAGADHGHQPDGAVDRATRFAGGEHGQRKARREIDDEADQQQFERRRQILGKVGAHAAAGADGEAEIALRQPAHVG</sequence>
<evidence type="ECO:0000256" key="1">
    <source>
        <dbReference type="SAM" id="MobiDB-lite"/>
    </source>
</evidence>
<feature type="compositionally biased region" description="Low complexity" evidence="1">
    <location>
        <begin position="107"/>
        <end position="118"/>
    </location>
</feature>
<feature type="non-terminal residue" evidence="2">
    <location>
        <position position="1"/>
    </location>
</feature>
<protein>
    <submittedName>
        <fullName evidence="2">Uncharacterized protein</fullName>
    </submittedName>
</protein>
<evidence type="ECO:0000313" key="3">
    <source>
        <dbReference type="Proteomes" id="UP000264294"/>
    </source>
</evidence>
<proteinExistence type="predicted"/>
<accession>A0ABX9KM12</accession>
<name>A0ABX9KM12_9BACI</name>
<dbReference type="EMBL" id="QVOD01000197">
    <property type="protein sequence ID" value="RFT60866.1"/>
    <property type="molecule type" value="Genomic_DNA"/>
</dbReference>
<evidence type="ECO:0000313" key="2">
    <source>
        <dbReference type="EMBL" id="RFT60866.1"/>
    </source>
</evidence>
<organism evidence="2 3">
    <name type="scientific">Bacillus clarus</name>
    <dbReference type="NCBI Taxonomy" id="2338372"/>
    <lineage>
        <taxon>Bacteria</taxon>
        <taxon>Bacillati</taxon>
        <taxon>Bacillota</taxon>
        <taxon>Bacilli</taxon>
        <taxon>Bacillales</taxon>
        <taxon>Bacillaceae</taxon>
        <taxon>Bacillus</taxon>
        <taxon>Bacillus cereus group</taxon>
    </lineage>
</organism>
<feature type="compositionally biased region" description="Basic and acidic residues" evidence="1">
    <location>
        <begin position="41"/>
        <end position="68"/>
    </location>
</feature>